<evidence type="ECO:0000256" key="2">
    <source>
        <dbReference type="ARBA" id="ARBA00022840"/>
    </source>
</evidence>
<dbReference type="SUPFAM" id="SSF52540">
    <property type="entry name" value="P-loop containing nucleoside triphosphate hydrolases"/>
    <property type="match status" value="1"/>
</dbReference>
<accession>A0ABU4JZS9</accession>
<dbReference type="Pfam" id="PF00196">
    <property type="entry name" value="GerE"/>
    <property type="match status" value="1"/>
</dbReference>
<dbReference type="PRINTS" id="PR00038">
    <property type="entry name" value="HTHLUXR"/>
</dbReference>
<proteinExistence type="predicted"/>
<comment type="caution">
    <text evidence="4">The sequence shown here is derived from an EMBL/GenBank/DDBJ whole genome shotgun (WGS) entry which is preliminary data.</text>
</comment>
<dbReference type="SMART" id="SM00421">
    <property type="entry name" value="HTH_LUXR"/>
    <property type="match status" value="1"/>
</dbReference>
<dbReference type="RefSeq" id="WP_319007598.1">
    <property type="nucleotide sequence ID" value="NZ_JAWJZF010000167.1"/>
</dbReference>
<name>A0ABU4JZS9_9ACTN</name>
<dbReference type="InterPro" id="IPR036388">
    <property type="entry name" value="WH-like_DNA-bd_sf"/>
</dbReference>
<dbReference type="InterPro" id="IPR027417">
    <property type="entry name" value="P-loop_NTPase"/>
</dbReference>
<dbReference type="Proteomes" id="UP001278571">
    <property type="component" value="Unassembled WGS sequence"/>
</dbReference>
<protein>
    <submittedName>
        <fullName evidence="4">AAA family ATPase</fullName>
    </submittedName>
</protein>
<evidence type="ECO:0000313" key="4">
    <source>
        <dbReference type="EMBL" id="MDX2291009.1"/>
    </source>
</evidence>
<dbReference type="EMBL" id="JAWJZF010000167">
    <property type="protein sequence ID" value="MDX2291009.1"/>
    <property type="molecule type" value="Genomic_DNA"/>
</dbReference>
<dbReference type="InterPro" id="IPR000792">
    <property type="entry name" value="Tscrpt_reg_LuxR_C"/>
</dbReference>
<evidence type="ECO:0000256" key="1">
    <source>
        <dbReference type="ARBA" id="ARBA00022741"/>
    </source>
</evidence>
<dbReference type="InterPro" id="IPR041664">
    <property type="entry name" value="AAA_16"/>
</dbReference>
<evidence type="ECO:0000259" key="3">
    <source>
        <dbReference type="PROSITE" id="PS50043"/>
    </source>
</evidence>
<dbReference type="CDD" id="cd06170">
    <property type="entry name" value="LuxR_C_like"/>
    <property type="match status" value="1"/>
</dbReference>
<dbReference type="PANTHER" id="PTHR16305">
    <property type="entry name" value="TESTICULAR SOLUBLE ADENYLYL CYCLASE"/>
    <property type="match status" value="1"/>
</dbReference>
<gene>
    <name evidence="4" type="ORF">R2363_02300</name>
</gene>
<dbReference type="InterPro" id="IPR016032">
    <property type="entry name" value="Sig_transdc_resp-reg_C-effctor"/>
</dbReference>
<dbReference type="PANTHER" id="PTHR16305:SF35">
    <property type="entry name" value="TRANSCRIPTIONAL ACTIVATOR DOMAIN"/>
    <property type="match status" value="1"/>
</dbReference>
<sequence length="919" mass="98495">MPTPHLPPQRQVPLGRSHEAQVIDRLLHRARAGQGETLVVRGEAGIGKTTLLDYARTAPGVRTLRVSGAEFESELAFAALHQLCAPMLSVLRRLPDPQRGALEAAFGLSTGTPDRFHLGLAVLNLLSEAAARQPLLCLVDDAQWLDRASARVLAFVARRIQDDRITVVFAVREPAGGDELAGLPELRLGGLTDADARGLLDSRLRAPLDRQVRERIVAEAGGNPLALLELPQTADLAGGFALPATEPAPGGVEASYRTRLEALPAPTRLLMLTAAAEPIGEPSLLHRAARLLGVDPEAATPAEDAGLLTVSPWVRFRHPLVRSAVYRTALPEDRRAVHRALAEVTDDDQPDRRAWHRSMAAAGPDEDVAASLERSAGRARARGGIAATAAFLERAAALTPDPDRRATRALAAARAKRDTGAADAALDLVAMAETDLRADDTPRRAEAAALRARVSFDRRRDDEAVTKLLRAAEVTAHSDPAAARELVLDAFAAAVFVRRFAHGARLLDAADAARALPPLDGPARPLDLLLDGLATQVSEGCAPAAPLLRRAIDAYRRTGNGDEYGLGEVWMACNAAMDLWDDAAWRTLADRQIALARRRGALADLPVLLSFRALAHIHAGEFSHAAALVDETHTIAVDAGAPPVVYVDVSLAAWRGDETATAAFADVATRASHERGEGRLANVTEYARAVLYNGLGQYETAVQASRPACDLDEPGFNSWVPVEFVEAAVRAGRRDLAVPVLERLSERTAASGTHWATGVELRSRALLTDGPAADELYREAIVQLGRSEGTVHLARARLLHGEWLRRAERLTDARAQLRAAHEELAAIGAGAFAARAARELEASGERVPARGTGTPHPLTPQEFQIARLVATGATSREVATQLFLSPRTIDAHLRNVFKKLGITSRRQLRDLPLAVGRAD</sequence>
<dbReference type="Gene3D" id="1.10.10.10">
    <property type="entry name" value="Winged helix-like DNA-binding domain superfamily/Winged helix DNA-binding domain"/>
    <property type="match status" value="1"/>
</dbReference>
<dbReference type="PROSITE" id="PS00622">
    <property type="entry name" value="HTH_LUXR_1"/>
    <property type="match status" value="1"/>
</dbReference>
<keyword evidence="1" id="KW-0547">Nucleotide-binding</keyword>
<dbReference type="PROSITE" id="PS50043">
    <property type="entry name" value="HTH_LUXR_2"/>
    <property type="match status" value="1"/>
</dbReference>
<dbReference type="SUPFAM" id="SSF46894">
    <property type="entry name" value="C-terminal effector domain of the bipartite response regulators"/>
    <property type="match status" value="1"/>
</dbReference>
<organism evidence="4 5">
    <name type="scientific">Streptomyces roseolus</name>
    <dbReference type="NCBI Taxonomy" id="67358"/>
    <lineage>
        <taxon>Bacteria</taxon>
        <taxon>Bacillati</taxon>
        <taxon>Actinomycetota</taxon>
        <taxon>Actinomycetes</taxon>
        <taxon>Kitasatosporales</taxon>
        <taxon>Streptomycetaceae</taxon>
        <taxon>Streptomyces</taxon>
    </lineage>
</organism>
<dbReference type="Pfam" id="PF13191">
    <property type="entry name" value="AAA_16"/>
    <property type="match status" value="1"/>
</dbReference>
<dbReference type="Gene3D" id="3.40.50.300">
    <property type="entry name" value="P-loop containing nucleotide triphosphate hydrolases"/>
    <property type="match status" value="1"/>
</dbReference>
<evidence type="ECO:0000313" key="5">
    <source>
        <dbReference type="Proteomes" id="UP001278571"/>
    </source>
</evidence>
<keyword evidence="2" id="KW-0067">ATP-binding</keyword>
<keyword evidence="5" id="KW-1185">Reference proteome</keyword>
<feature type="domain" description="HTH luxR-type" evidence="3">
    <location>
        <begin position="851"/>
        <end position="916"/>
    </location>
</feature>
<reference evidence="4 5" key="1">
    <citation type="submission" date="2023-10" db="EMBL/GenBank/DDBJ databases">
        <authorList>
            <person name="Wang X.X."/>
        </authorList>
    </citation>
    <scope>NUCLEOTIDE SEQUENCE [LARGE SCALE GENOMIC DNA]</scope>
    <source>
        <strain evidence="4 5">NBRC 12816</strain>
    </source>
</reference>